<evidence type="ECO:0000256" key="1">
    <source>
        <dbReference type="SAM" id="Phobius"/>
    </source>
</evidence>
<gene>
    <name evidence="2" type="ORF">A7S51_24855</name>
</gene>
<accession>A0A3F3IRU7</accession>
<name>A0A3F3IRU7_SALER</name>
<evidence type="ECO:0000313" key="2">
    <source>
        <dbReference type="EMBL" id="OHJ45657.1"/>
    </source>
</evidence>
<comment type="caution">
    <text evidence="2">The sequence shown here is derived from an EMBL/GenBank/DDBJ whole genome shotgun (WGS) entry which is preliminary data.</text>
</comment>
<feature type="transmembrane region" description="Helical" evidence="1">
    <location>
        <begin position="36"/>
        <end position="62"/>
    </location>
</feature>
<organism evidence="2 3">
    <name type="scientific">Salmonella enterica</name>
    <name type="common">Salmonella choleraesuis</name>
    <dbReference type="NCBI Taxonomy" id="28901"/>
    <lineage>
        <taxon>Bacteria</taxon>
        <taxon>Pseudomonadati</taxon>
        <taxon>Pseudomonadota</taxon>
        <taxon>Gammaproteobacteria</taxon>
        <taxon>Enterobacterales</taxon>
        <taxon>Enterobacteriaceae</taxon>
        <taxon>Salmonella</taxon>
    </lineage>
</organism>
<keyword evidence="1" id="KW-1133">Transmembrane helix</keyword>
<proteinExistence type="predicted"/>
<sequence length="69" mass="7952">MKNLSIRSQNLIMILFLLLINIPALMSIGATDKEWIILISSFVFSMDMIVIPLLFIFFIIYIGDCLEKL</sequence>
<keyword evidence="1" id="KW-0472">Membrane</keyword>
<keyword evidence="1" id="KW-0812">Transmembrane</keyword>
<dbReference type="AlphaFoldDB" id="A0A3F3IRU7"/>
<evidence type="ECO:0000313" key="3">
    <source>
        <dbReference type="Proteomes" id="UP000866740"/>
    </source>
</evidence>
<reference evidence="2 3" key="1">
    <citation type="submission" date="2016-09" db="EMBL/GenBank/DDBJ databases">
        <title>Whole genome sequencing of Salmonella enterica.</title>
        <authorList>
            <person name="Bell R."/>
        </authorList>
    </citation>
    <scope>NUCLEOTIDE SEQUENCE [LARGE SCALE GENOMIC DNA]</scope>
    <source>
        <strain evidence="2 3">CFSAN044929</strain>
    </source>
</reference>
<dbReference type="RefSeq" id="WP_070803174.1">
    <property type="nucleotide sequence ID" value="NZ_MLTE01000028.1"/>
</dbReference>
<dbReference type="EMBL" id="MLTE01000028">
    <property type="protein sequence ID" value="OHJ45657.1"/>
    <property type="molecule type" value="Genomic_DNA"/>
</dbReference>
<dbReference type="Proteomes" id="UP000866740">
    <property type="component" value="Unassembled WGS sequence"/>
</dbReference>
<feature type="transmembrane region" description="Helical" evidence="1">
    <location>
        <begin position="12"/>
        <end position="30"/>
    </location>
</feature>
<protein>
    <submittedName>
        <fullName evidence="2">Uncharacterized protein</fullName>
    </submittedName>
</protein>